<dbReference type="EMBL" id="CP027303">
    <property type="protein sequence ID" value="AWO76397.1"/>
    <property type="molecule type" value="Genomic_DNA"/>
</dbReference>
<dbReference type="AlphaFoldDB" id="A0A2Z3NBV4"/>
<proteinExistence type="predicted"/>
<evidence type="ECO:0000313" key="1">
    <source>
        <dbReference type="EMBL" id="AWO76397.1"/>
    </source>
</evidence>
<dbReference type="Proteomes" id="UP000246996">
    <property type="component" value="Chromosome"/>
</dbReference>
<evidence type="ECO:0000313" key="2">
    <source>
        <dbReference type="Proteomes" id="UP000246996"/>
    </source>
</evidence>
<sequence>MGYPLWIRLEYRNGVGSVIGLTASVCSEADFLNVLEYCGITRTNLLTVKINNKDYTVSRLDALFTKLQTSGR</sequence>
<reference evidence="2" key="1">
    <citation type="submission" date="2018-02" db="EMBL/GenBank/DDBJ databases">
        <title>The complete genome of bacterial strain SGAirxxxx.</title>
        <authorList>
            <person name="Schuster S.C."/>
        </authorList>
    </citation>
    <scope>NUCLEOTIDE SEQUENCE [LARGE SCALE GENOMIC DNA]</scope>
    <source>
        <strain evidence="2">SGAir0734</strain>
    </source>
</reference>
<protein>
    <submittedName>
        <fullName evidence="1">Uncharacterized protein</fullName>
    </submittedName>
</protein>
<gene>
    <name evidence="1" type="ORF">C1N76_04515</name>
</gene>
<name>A0A2Z3NBV4_GEOTH</name>
<organism evidence="1 2">
    <name type="scientific">Geobacillus thermoleovorans</name>
    <name type="common">Bacillus thermoleovorans</name>
    <dbReference type="NCBI Taxonomy" id="33941"/>
    <lineage>
        <taxon>Bacteria</taxon>
        <taxon>Bacillati</taxon>
        <taxon>Bacillota</taxon>
        <taxon>Bacilli</taxon>
        <taxon>Bacillales</taxon>
        <taxon>Anoxybacillaceae</taxon>
        <taxon>Geobacillus</taxon>
        <taxon>Geobacillus thermoleovorans group</taxon>
    </lineage>
</organism>
<accession>A0A2Z3NBV4</accession>